<reference evidence="2 3" key="1">
    <citation type="submission" date="2018-06" db="EMBL/GenBank/DDBJ databases">
        <authorList>
            <consortium name="Pathogen Informatics"/>
            <person name="Doyle S."/>
        </authorList>
    </citation>
    <scope>NUCLEOTIDE SEQUENCE [LARGE SCALE GENOMIC DNA]</scope>
    <source>
        <strain evidence="2 3">NCTC8256</strain>
    </source>
</reference>
<gene>
    <name evidence="2" type="ORF">NCTC8256_05799</name>
</gene>
<dbReference type="AlphaFoldDB" id="A0A379VYQ7"/>
<evidence type="ECO:0000259" key="1">
    <source>
        <dbReference type="Pfam" id="PF04865"/>
    </source>
</evidence>
<evidence type="ECO:0000313" key="3">
    <source>
        <dbReference type="Proteomes" id="UP000254346"/>
    </source>
</evidence>
<protein>
    <submittedName>
        <fullName evidence="2">Baseplate protein</fullName>
    </submittedName>
</protein>
<dbReference type="Pfam" id="PF04865">
    <property type="entry name" value="Baseplate_J"/>
    <property type="match status" value="1"/>
</dbReference>
<dbReference type="InterPro" id="IPR006949">
    <property type="entry name" value="Barrel_Baseplate_J-like"/>
</dbReference>
<feature type="domain" description="Baseplate protein J-like barrel" evidence="1">
    <location>
        <begin position="93"/>
        <end position="181"/>
    </location>
</feature>
<accession>A0A379VYQ7</accession>
<organism evidence="2 3">
    <name type="scientific">Salmonella enterica I</name>
    <dbReference type="NCBI Taxonomy" id="59201"/>
    <lineage>
        <taxon>Bacteria</taxon>
        <taxon>Pseudomonadati</taxon>
        <taxon>Pseudomonadota</taxon>
        <taxon>Gammaproteobacteria</taxon>
        <taxon>Enterobacterales</taxon>
        <taxon>Enterobacteriaceae</taxon>
        <taxon>Salmonella</taxon>
    </lineage>
</organism>
<dbReference type="PANTHER" id="PTHR35862:SF1">
    <property type="entry name" value="FELS-2 PROPHAGE PROTEIN"/>
    <property type="match status" value="1"/>
</dbReference>
<evidence type="ECO:0000313" key="2">
    <source>
        <dbReference type="EMBL" id="SUH11743.1"/>
    </source>
</evidence>
<dbReference type="Proteomes" id="UP000254346">
    <property type="component" value="Unassembled WGS sequence"/>
</dbReference>
<dbReference type="PANTHER" id="PTHR35862">
    <property type="entry name" value="FELS-2 PROPHAGE PROTEIN"/>
    <property type="match status" value="1"/>
</dbReference>
<name>A0A379VYQ7_SALET</name>
<proteinExistence type="predicted"/>
<dbReference type="EMBL" id="UGXR01000001">
    <property type="protein sequence ID" value="SUH11743.1"/>
    <property type="molecule type" value="Genomic_DNA"/>
</dbReference>
<dbReference type="InterPro" id="IPR052726">
    <property type="entry name" value="Phage_Baseplate_Hub"/>
</dbReference>
<sequence>MAIAEPDFIDRDPAQITSEMIAQYEEASGKKLYPAQAERLLIDLFAYRENLVRIAIQEAAKQNLVAYSRAPMLDYLGELVGVHRLPAQAAKTTLQFSVTQAAKSNLVIPQGTRASASDSVMFATDEDVVLPAGSLSVAVTATCVATGESGNNWQPAQISALVDRVGNYDLSVTNLTASSGGCGEENDDALRKRVQLAPESFQQRGQLWRLSLPYALGQPVDYRRGGAGAG</sequence>